<dbReference type="OrthoDB" id="2200165at2"/>
<dbReference type="AlphaFoldDB" id="A0A143YA65"/>
<accession>A0A143YA65</accession>
<sequence length="102" mass="11470">MAYIAVREFYDTQYGDIRYRVGQPYPSDGIDVKPSHIDYLLSDANQQRKTFIKFVPDAETDEEVAKVFPNHIGGGKYELSNGEKVKGKEVAIEAENALKVGE</sequence>
<dbReference type="STRING" id="140314.SAMN04488076_103210"/>
<protein>
    <submittedName>
        <fullName evidence="1">Uncharacterized protein</fullName>
    </submittedName>
</protein>
<evidence type="ECO:0000313" key="2">
    <source>
        <dbReference type="Proteomes" id="UP000242754"/>
    </source>
</evidence>
<proteinExistence type="predicted"/>
<organism evidence="1 2">
    <name type="scientific">Trichococcus palustris</name>
    <dbReference type="NCBI Taxonomy" id="140314"/>
    <lineage>
        <taxon>Bacteria</taxon>
        <taxon>Bacillati</taxon>
        <taxon>Bacillota</taxon>
        <taxon>Bacilli</taxon>
        <taxon>Lactobacillales</taxon>
        <taxon>Carnobacteriaceae</taxon>
        <taxon>Trichococcus</taxon>
    </lineage>
</organism>
<evidence type="ECO:0000313" key="1">
    <source>
        <dbReference type="EMBL" id="CZQ83909.1"/>
    </source>
</evidence>
<keyword evidence="2" id="KW-1185">Reference proteome</keyword>
<gene>
    <name evidence="1" type="ORF">Tpal_502</name>
</gene>
<name>A0A143YA65_9LACT</name>
<dbReference type="RefSeq" id="WP_143084413.1">
    <property type="nucleotide sequence ID" value="NZ_FJNE01000001.1"/>
</dbReference>
<dbReference type="EMBL" id="FJNE01000001">
    <property type="protein sequence ID" value="CZQ83909.1"/>
    <property type="molecule type" value="Genomic_DNA"/>
</dbReference>
<dbReference type="Proteomes" id="UP000242754">
    <property type="component" value="Unassembled WGS sequence"/>
</dbReference>
<reference evidence="1 2" key="1">
    <citation type="submission" date="2016-02" db="EMBL/GenBank/DDBJ databases">
        <authorList>
            <person name="Wen L."/>
            <person name="He K."/>
            <person name="Yang H."/>
        </authorList>
    </citation>
    <scope>NUCLEOTIDE SEQUENCE [LARGE SCALE GENOMIC DNA]</scope>
    <source>
        <strain evidence="1">Trichococcus palustris</strain>
    </source>
</reference>